<sequence length="143" mass="16330">MATKGAPSFSEQAIQLRSDYQKLRDNTNLAGDIIDVMYQSGKKPAMLYWYENDIEQGQCLLGRSDKNELVFEKLYNRGSLWGFSDLATYKRWLLQLVDHPTLLHARGIIHRDLRVETILFSGNGSRLVIAISRVGGVSKMRPR</sequence>
<dbReference type="InterPro" id="IPR000719">
    <property type="entry name" value="Prot_kinase_dom"/>
</dbReference>
<dbReference type="GO" id="GO:0004672">
    <property type="term" value="F:protein kinase activity"/>
    <property type="evidence" value="ECO:0007669"/>
    <property type="project" value="InterPro"/>
</dbReference>
<feature type="domain" description="Protein kinase" evidence="1">
    <location>
        <begin position="1"/>
        <end position="143"/>
    </location>
</feature>
<dbReference type="Proteomes" id="UP000191522">
    <property type="component" value="Unassembled WGS sequence"/>
</dbReference>
<evidence type="ECO:0000259" key="1">
    <source>
        <dbReference type="PROSITE" id="PS50011"/>
    </source>
</evidence>
<dbReference type="OrthoDB" id="1668230at2759"/>
<dbReference type="EMBL" id="MDYL01000025">
    <property type="protein sequence ID" value="OQD70272.1"/>
    <property type="molecule type" value="Genomic_DNA"/>
</dbReference>
<dbReference type="InterPro" id="IPR011009">
    <property type="entry name" value="Kinase-like_dom_sf"/>
</dbReference>
<proteinExistence type="predicted"/>
<accession>A0A1V6P0E5</accession>
<comment type="caution">
    <text evidence="2">The sequence shown here is derived from an EMBL/GenBank/DDBJ whole genome shotgun (WGS) entry which is preliminary data.</text>
</comment>
<organism evidence="2 3">
    <name type="scientific">Penicillium decumbens</name>
    <dbReference type="NCBI Taxonomy" id="69771"/>
    <lineage>
        <taxon>Eukaryota</taxon>
        <taxon>Fungi</taxon>
        <taxon>Dikarya</taxon>
        <taxon>Ascomycota</taxon>
        <taxon>Pezizomycotina</taxon>
        <taxon>Eurotiomycetes</taxon>
        <taxon>Eurotiomycetidae</taxon>
        <taxon>Eurotiales</taxon>
        <taxon>Aspergillaceae</taxon>
        <taxon>Penicillium</taxon>
    </lineage>
</organism>
<keyword evidence="3" id="KW-1185">Reference proteome</keyword>
<gene>
    <name evidence="2" type="ORF">PENDEC_c025G03111</name>
</gene>
<dbReference type="AlphaFoldDB" id="A0A1V6P0E5"/>
<protein>
    <recommendedName>
        <fullName evidence="1">Protein kinase domain-containing protein</fullName>
    </recommendedName>
</protein>
<dbReference type="SUPFAM" id="SSF56112">
    <property type="entry name" value="Protein kinase-like (PK-like)"/>
    <property type="match status" value="1"/>
</dbReference>
<dbReference type="Gene3D" id="1.10.510.10">
    <property type="entry name" value="Transferase(Phosphotransferase) domain 1"/>
    <property type="match status" value="1"/>
</dbReference>
<dbReference type="GO" id="GO:0005524">
    <property type="term" value="F:ATP binding"/>
    <property type="evidence" value="ECO:0007669"/>
    <property type="project" value="InterPro"/>
</dbReference>
<dbReference type="STRING" id="69771.A0A1V6P0E5"/>
<dbReference type="PROSITE" id="PS50011">
    <property type="entry name" value="PROTEIN_KINASE_DOM"/>
    <property type="match status" value="1"/>
</dbReference>
<reference evidence="3" key="1">
    <citation type="journal article" date="2017" name="Nat. Microbiol.">
        <title>Global analysis of biosynthetic gene clusters reveals vast potential of secondary metabolite production in Penicillium species.</title>
        <authorList>
            <person name="Nielsen J.C."/>
            <person name="Grijseels S."/>
            <person name="Prigent S."/>
            <person name="Ji B."/>
            <person name="Dainat J."/>
            <person name="Nielsen K.F."/>
            <person name="Frisvad J.C."/>
            <person name="Workman M."/>
            <person name="Nielsen J."/>
        </authorList>
    </citation>
    <scope>NUCLEOTIDE SEQUENCE [LARGE SCALE GENOMIC DNA]</scope>
    <source>
        <strain evidence="3">IBT 11843</strain>
    </source>
</reference>
<name>A0A1V6P0E5_PENDC</name>
<evidence type="ECO:0000313" key="2">
    <source>
        <dbReference type="EMBL" id="OQD70272.1"/>
    </source>
</evidence>
<evidence type="ECO:0000313" key="3">
    <source>
        <dbReference type="Proteomes" id="UP000191522"/>
    </source>
</evidence>